<keyword evidence="2" id="KW-0964">Secreted</keyword>
<evidence type="ECO:0000313" key="7">
    <source>
        <dbReference type="EMBL" id="MDN4612601.1"/>
    </source>
</evidence>
<evidence type="ECO:0000256" key="1">
    <source>
        <dbReference type="ARBA" id="ARBA00004613"/>
    </source>
</evidence>
<dbReference type="InterPro" id="IPR007742">
    <property type="entry name" value="NosD_dom"/>
</dbReference>
<organism evidence="7 8">
    <name type="scientific">Arthrobacter burdickii</name>
    <dbReference type="NCBI Taxonomy" id="3035920"/>
    <lineage>
        <taxon>Bacteria</taxon>
        <taxon>Bacillati</taxon>
        <taxon>Actinomycetota</taxon>
        <taxon>Actinomycetes</taxon>
        <taxon>Micrococcales</taxon>
        <taxon>Micrococcaceae</taxon>
        <taxon>Arthrobacter</taxon>
    </lineage>
</organism>
<evidence type="ECO:0000259" key="6">
    <source>
        <dbReference type="Pfam" id="PF05048"/>
    </source>
</evidence>
<dbReference type="Pfam" id="PF05048">
    <property type="entry name" value="NosD"/>
    <property type="match status" value="1"/>
</dbReference>
<protein>
    <submittedName>
        <fullName evidence="7">Right-handed parallel beta-helix repeat-containing protein</fullName>
    </submittedName>
</protein>
<dbReference type="InterPro" id="IPR012334">
    <property type="entry name" value="Pectin_lyas_fold"/>
</dbReference>
<feature type="chain" id="PRO_5045683923" evidence="5">
    <location>
        <begin position="25"/>
        <end position="637"/>
    </location>
</feature>
<dbReference type="PROSITE" id="PS51257">
    <property type="entry name" value="PROKAR_LIPOPROTEIN"/>
    <property type="match status" value="1"/>
</dbReference>
<dbReference type="InterPro" id="IPR052052">
    <property type="entry name" value="Polysaccharide_Lyase_9"/>
</dbReference>
<evidence type="ECO:0000256" key="2">
    <source>
        <dbReference type="ARBA" id="ARBA00022525"/>
    </source>
</evidence>
<sequence length="637" mass="66621">MNSFVRLSYRSGALGAVVLLAACALPPAQHPSDTGAGADSTRFSSSSERRASSSDSFFAEALRSYSRAPAPGAVTGSSAPEERSVAGAAPVGTTAYAVPEDALFVARDGSDTARGAQDSPLKTIKAAVAKARSGQTIVLRSGSFHEGVRIPPTKKITLQAFPHEEVWLDGSVPVTGFEPDGRAFVAEGWTAEFDASPTYSWGDADGTTPGWTFVDPDHPMASHPDQVWIDGTAQQQVASLDELTAGSFLVDYDSDRLFLGSDPSGKNVRASSIAKAISIQSAGSAVKGIGVRRFSPSVPHMAAVTLESTGISIENVVVEQTSTTGLAVSGTDARLLGITLTQNGMLGASATYADGLSAAGLKVTDNNTEGFHHSPVAGGFKIGRTRSVQVQDSIFRANNGTGLWFDESVVDITTSGNDFIGNSGHGLAVEISARAVVANNVIAGNEGHGLKINNTSDVAIWNNSFIDNGRPINIVQDSRRATDGRTPGHDPRQLFPDPLITWINGRIALRNNVITGTTANCLLCVEDYSHRLSAEAMGVTTSGNVFHRASVSTPDWLVVWSRGTGDPAVFTTLGRFRNATGQAAHDMELTGVDIVDPETFQVSTPVRSAGVAQPLPDQIARLLGVPTGTLLVGPVAD</sequence>
<dbReference type="Gene3D" id="2.160.20.10">
    <property type="entry name" value="Single-stranded right-handed beta-helix, Pectin lyase-like"/>
    <property type="match status" value="2"/>
</dbReference>
<dbReference type="PANTHER" id="PTHR40088:SF2">
    <property type="entry name" value="SECRETED SUGAR HYDROLASE"/>
    <property type="match status" value="1"/>
</dbReference>
<feature type="signal peptide" evidence="5">
    <location>
        <begin position="1"/>
        <end position="24"/>
    </location>
</feature>
<evidence type="ECO:0000256" key="5">
    <source>
        <dbReference type="SAM" id="SignalP"/>
    </source>
</evidence>
<keyword evidence="3 5" id="KW-0732">Signal</keyword>
<dbReference type="SUPFAM" id="SSF51126">
    <property type="entry name" value="Pectin lyase-like"/>
    <property type="match status" value="1"/>
</dbReference>
<dbReference type="InterPro" id="IPR006626">
    <property type="entry name" value="PbH1"/>
</dbReference>
<evidence type="ECO:0000256" key="3">
    <source>
        <dbReference type="ARBA" id="ARBA00022729"/>
    </source>
</evidence>
<evidence type="ECO:0000256" key="4">
    <source>
        <dbReference type="SAM" id="MobiDB-lite"/>
    </source>
</evidence>
<dbReference type="InterPro" id="IPR011050">
    <property type="entry name" value="Pectin_lyase_fold/virulence"/>
</dbReference>
<gene>
    <name evidence="7" type="ORF">P5G52_17160</name>
</gene>
<dbReference type="Proteomes" id="UP001174209">
    <property type="component" value="Unassembled WGS sequence"/>
</dbReference>
<comment type="caution">
    <text evidence="7">The sequence shown here is derived from an EMBL/GenBank/DDBJ whole genome shotgun (WGS) entry which is preliminary data.</text>
</comment>
<dbReference type="RefSeq" id="WP_301229782.1">
    <property type="nucleotide sequence ID" value="NZ_JAROCG010000002.1"/>
</dbReference>
<dbReference type="EMBL" id="JAROCG010000002">
    <property type="protein sequence ID" value="MDN4612601.1"/>
    <property type="molecule type" value="Genomic_DNA"/>
</dbReference>
<reference evidence="7" key="1">
    <citation type="submission" date="2023-06" db="EMBL/GenBank/DDBJ databases">
        <title>MT1 and MT2 Draft Genomes of Novel Species.</title>
        <authorList>
            <person name="Venkateswaran K."/>
        </authorList>
    </citation>
    <scope>NUCLEOTIDE SEQUENCE</scope>
    <source>
        <strain evidence="7">IIF3SC-B10</strain>
    </source>
</reference>
<feature type="domain" description="Periplasmic copper-binding protein NosD beta helix" evidence="6">
    <location>
        <begin position="318"/>
        <end position="480"/>
    </location>
</feature>
<evidence type="ECO:0000313" key="8">
    <source>
        <dbReference type="Proteomes" id="UP001174209"/>
    </source>
</evidence>
<dbReference type="PANTHER" id="PTHR40088">
    <property type="entry name" value="PECTATE LYASE (EUROFUNG)"/>
    <property type="match status" value="1"/>
</dbReference>
<accession>A0ABT8K703</accession>
<dbReference type="SMART" id="SM00710">
    <property type="entry name" value="PbH1"/>
    <property type="match status" value="7"/>
</dbReference>
<feature type="region of interest" description="Disordered" evidence="4">
    <location>
        <begin position="29"/>
        <end position="49"/>
    </location>
</feature>
<proteinExistence type="predicted"/>
<comment type="subcellular location">
    <subcellularLocation>
        <location evidence="1">Secreted</location>
    </subcellularLocation>
</comment>
<name>A0ABT8K703_9MICC</name>
<keyword evidence="8" id="KW-1185">Reference proteome</keyword>